<protein>
    <recommendedName>
        <fullName evidence="2">DUF835 domain-containing protein</fullName>
    </recommendedName>
</protein>
<feature type="compositionally biased region" description="Basic and acidic residues" evidence="1">
    <location>
        <begin position="174"/>
        <end position="186"/>
    </location>
</feature>
<sequence>MSDVASGRVYGIQLDDPRSGYVWLQKMTAPNSTTIVLSRLSPQRLGRWISLESVEFHWLSSANEPHAIEPALERLHHLITTSTEDGDGIIWLDAVEYLGSRHGFDALMNFVQSVGDSVAGSGWTVILPYNPLAFEATQVARLRREAVSIKIDEIDSSPDESGGPESHSEDDEMKAEVSEEDRRQASEDEVDYETAAVEVEPGLLMLSRIPLASLSRAVLQRRLEQWQSMGFDVGELEPVLLEDDRENRHNRYLVYEEKVRRAVECERRIRELESLGFNADATKLRFRIMQLTGLDDVELRLERLLAEAR</sequence>
<name>A0A075GHU9_9EURY</name>
<dbReference type="Pfam" id="PF05763">
    <property type="entry name" value="DUF835"/>
    <property type="match status" value="1"/>
</dbReference>
<feature type="domain" description="DUF835" evidence="2">
    <location>
        <begin position="24"/>
        <end position="145"/>
    </location>
</feature>
<accession>A0A075GHU9</accession>
<organism evidence="3">
    <name type="scientific">uncultured marine group II/III euryarchaeote KM3_149_A03</name>
    <dbReference type="NCBI Taxonomy" id="1457884"/>
    <lineage>
        <taxon>Archaea</taxon>
        <taxon>Methanobacteriati</taxon>
        <taxon>Methanobacteriota</taxon>
        <taxon>environmental samples</taxon>
    </lineage>
</organism>
<evidence type="ECO:0000256" key="1">
    <source>
        <dbReference type="SAM" id="MobiDB-lite"/>
    </source>
</evidence>
<evidence type="ECO:0000259" key="2">
    <source>
        <dbReference type="Pfam" id="PF05763"/>
    </source>
</evidence>
<feature type="region of interest" description="Disordered" evidence="1">
    <location>
        <begin position="152"/>
        <end position="192"/>
    </location>
</feature>
<reference evidence="3" key="1">
    <citation type="journal article" date="2014" name="Genome Biol. Evol.">
        <title>Pangenome evidence for extensive interdomain horizontal transfer affecting lineage core and shell genes in uncultured planktonic thaumarchaeota and euryarchaeota.</title>
        <authorList>
            <person name="Deschamps P."/>
            <person name="Zivanovic Y."/>
            <person name="Moreira D."/>
            <person name="Rodriguez-Valera F."/>
            <person name="Lopez-Garcia P."/>
        </authorList>
    </citation>
    <scope>NUCLEOTIDE SEQUENCE</scope>
</reference>
<dbReference type="InterPro" id="IPR008553">
    <property type="entry name" value="DUF835"/>
</dbReference>
<evidence type="ECO:0000313" key="3">
    <source>
        <dbReference type="EMBL" id="AIF01477.1"/>
    </source>
</evidence>
<dbReference type="AlphaFoldDB" id="A0A075GHU9"/>
<proteinExistence type="predicted"/>
<dbReference type="EMBL" id="KF900622">
    <property type="protein sequence ID" value="AIF01477.1"/>
    <property type="molecule type" value="Genomic_DNA"/>
</dbReference>